<evidence type="ECO:0000313" key="4">
    <source>
        <dbReference type="EMBL" id="PWN55617.1"/>
    </source>
</evidence>
<feature type="region of interest" description="Disordered" evidence="1">
    <location>
        <begin position="18"/>
        <end position="104"/>
    </location>
</feature>
<evidence type="ECO:0000259" key="3">
    <source>
        <dbReference type="PROSITE" id="PS50222"/>
    </source>
</evidence>
<gene>
    <name evidence="4" type="ORF">DEH80_10955</name>
</gene>
<dbReference type="GO" id="GO:0005509">
    <property type="term" value="F:calcium ion binding"/>
    <property type="evidence" value="ECO:0007669"/>
    <property type="project" value="InterPro"/>
</dbReference>
<feature type="chain" id="PRO_5016925942" description="EF-hand domain-containing protein" evidence="2">
    <location>
        <begin position="21"/>
        <end position="172"/>
    </location>
</feature>
<feature type="domain" description="EF-hand" evidence="3">
    <location>
        <begin position="109"/>
        <end position="144"/>
    </location>
</feature>
<feature type="signal peptide" evidence="2">
    <location>
        <begin position="1"/>
        <end position="20"/>
    </location>
</feature>
<comment type="caution">
    <text evidence="4">The sequence shown here is derived from an EMBL/GenBank/DDBJ whole genome shotgun (WGS) entry which is preliminary data.</text>
</comment>
<dbReference type="RefSeq" id="WP_109720541.1">
    <property type="nucleotide sequence ID" value="NZ_QEQK01000009.1"/>
</dbReference>
<organism evidence="4 5">
    <name type="scientific">Abyssibacter profundi</name>
    <dbReference type="NCBI Taxonomy" id="2182787"/>
    <lineage>
        <taxon>Bacteria</taxon>
        <taxon>Pseudomonadati</taxon>
        <taxon>Pseudomonadota</taxon>
        <taxon>Gammaproteobacteria</taxon>
        <taxon>Chromatiales</taxon>
        <taxon>Oceanococcaceae</taxon>
        <taxon>Abyssibacter</taxon>
    </lineage>
</organism>
<dbReference type="Proteomes" id="UP000251800">
    <property type="component" value="Unassembled WGS sequence"/>
</dbReference>
<keyword evidence="5" id="KW-1185">Reference proteome</keyword>
<dbReference type="InterPro" id="IPR011992">
    <property type="entry name" value="EF-hand-dom_pair"/>
</dbReference>
<accession>A0A363UJR9</accession>
<protein>
    <recommendedName>
        <fullName evidence="3">EF-hand domain-containing protein</fullName>
    </recommendedName>
</protein>
<dbReference type="InterPro" id="IPR002048">
    <property type="entry name" value="EF_hand_dom"/>
</dbReference>
<dbReference type="PROSITE" id="PS50222">
    <property type="entry name" value="EF_HAND_2"/>
    <property type="match status" value="1"/>
</dbReference>
<evidence type="ECO:0000256" key="2">
    <source>
        <dbReference type="SAM" id="SignalP"/>
    </source>
</evidence>
<dbReference type="SUPFAM" id="SSF47473">
    <property type="entry name" value="EF-hand"/>
    <property type="match status" value="1"/>
</dbReference>
<proteinExistence type="predicted"/>
<feature type="region of interest" description="Disordered" evidence="1">
    <location>
        <begin position="139"/>
        <end position="172"/>
    </location>
</feature>
<dbReference type="AlphaFoldDB" id="A0A363UJR9"/>
<dbReference type="EMBL" id="QEQK01000009">
    <property type="protein sequence ID" value="PWN55617.1"/>
    <property type="molecule type" value="Genomic_DNA"/>
</dbReference>
<dbReference type="Gene3D" id="1.10.238.10">
    <property type="entry name" value="EF-hand"/>
    <property type="match status" value="1"/>
</dbReference>
<keyword evidence="2" id="KW-0732">Signal</keyword>
<evidence type="ECO:0000256" key="1">
    <source>
        <dbReference type="SAM" id="MobiDB-lite"/>
    </source>
</evidence>
<feature type="compositionally biased region" description="Acidic residues" evidence="1">
    <location>
        <begin position="145"/>
        <end position="172"/>
    </location>
</feature>
<feature type="compositionally biased region" description="Low complexity" evidence="1">
    <location>
        <begin position="40"/>
        <end position="55"/>
    </location>
</feature>
<dbReference type="OrthoDB" id="5703633at2"/>
<feature type="compositionally biased region" description="Low complexity" evidence="1">
    <location>
        <begin position="70"/>
        <end position="82"/>
    </location>
</feature>
<reference evidence="4 5" key="1">
    <citation type="submission" date="2018-05" db="EMBL/GenBank/DDBJ databases">
        <title>Abyssibacter profundi OUC007T gen. nov., sp. nov, a marine bacterium isolated from seawater of the Mariana Trench.</title>
        <authorList>
            <person name="Zhou S."/>
        </authorList>
    </citation>
    <scope>NUCLEOTIDE SEQUENCE [LARGE SCALE GENOMIC DNA]</scope>
    <source>
        <strain evidence="4 5">OUC007</strain>
    </source>
</reference>
<name>A0A363UJR9_9GAMM</name>
<evidence type="ECO:0000313" key="5">
    <source>
        <dbReference type="Proteomes" id="UP000251800"/>
    </source>
</evidence>
<sequence>MKTQIALISSALMASGAALAGSGSVDTETSFETEQRSYESSTSGSGDISRDGISTELNREAEYSGPRGQASSSTALSSNLNLGDMVNAPDQAFNRMDEDSDGVLSKLETEDTPLADRFERADANGNAQLSSGEFDEFVASLGDNMGDDSDAGDEAESEFDEAEEEAEEEFGE</sequence>